<dbReference type="InterPro" id="IPR000626">
    <property type="entry name" value="Ubiquitin-like_dom"/>
</dbReference>
<dbReference type="GO" id="GO:0005634">
    <property type="term" value="C:nucleus"/>
    <property type="evidence" value="ECO:0007669"/>
    <property type="project" value="TreeGrafter"/>
</dbReference>
<accession>A0AAV9QGJ5</accession>
<dbReference type="Proteomes" id="UP001345827">
    <property type="component" value="Unassembled WGS sequence"/>
</dbReference>
<keyword evidence="2" id="KW-0963">Cytoplasm</keyword>
<keyword evidence="9" id="KW-1185">Reference proteome</keyword>
<feature type="region of interest" description="Disordered" evidence="5">
    <location>
        <begin position="230"/>
        <end position="288"/>
    </location>
</feature>
<dbReference type="AlphaFoldDB" id="A0AAV9QGJ5"/>
<dbReference type="PANTHER" id="PTHR18916">
    <property type="entry name" value="DYNACTIN 1-RELATED MICROTUBULE-BINDING"/>
    <property type="match status" value="1"/>
</dbReference>
<dbReference type="GO" id="GO:0005938">
    <property type="term" value="C:cell cortex"/>
    <property type="evidence" value="ECO:0007669"/>
    <property type="project" value="TreeGrafter"/>
</dbReference>
<evidence type="ECO:0000256" key="3">
    <source>
        <dbReference type="ARBA" id="ARBA00023186"/>
    </source>
</evidence>
<evidence type="ECO:0000259" key="6">
    <source>
        <dbReference type="PROSITE" id="PS50053"/>
    </source>
</evidence>
<sequence>MAGTQPDIAVQITVPNDTNPSAAPLLSAERRITPSWTISQLKSKLEPVTGIPASAQSLRTRSLDGTFVHLSDESSLVGDARYGLHRGSEIEIIDARPAGMRQSFNFADLSSVEKYQMPESQYEKLDDSVLAWKKRAKLGRFDPSVSQKTAEEMAEERRRADREVIERRRIDVGMRCRVGRDDARRGVVRFVGEIGGLGGARESGCVWIGVELDEPVGRNDGSVLVEIAAAAAADDDENGEGDDEQEEGKGEERQAGGGKKEEKKMVEVGEQWSMLGLDDLEDEDMEEV</sequence>
<dbReference type="EMBL" id="JAXLQG010000004">
    <property type="protein sequence ID" value="KAK5541264.1"/>
    <property type="molecule type" value="Genomic_DNA"/>
</dbReference>
<evidence type="ECO:0000256" key="4">
    <source>
        <dbReference type="ARBA" id="ARBA00025779"/>
    </source>
</evidence>
<name>A0AAV9QGJ5_9PEZI</name>
<dbReference type="SUPFAM" id="SSF54236">
    <property type="entry name" value="Ubiquitin-like"/>
    <property type="match status" value="1"/>
</dbReference>
<dbReference type="SMART" id="SM01052">
    <property type="entry name" value="CAP_GLY"/>
    <property type="match status" value="1"/>
</dbReference>
<dbReference type="InterPro" id="IPR029071">
    <property type="entry name" value="Ubiquitin-like_domsf"/>
</dbReference>
<dbReference type="Pfam" id="PF14560">
    <property type="entry name" value="Ubiquitin_2"/>
    <property type="match status" value="1"/>
</dbReference>
<evidence type="ECO:0000256" key="5">
    <source>
        <dbReference type="SAM" id="MobiDB-lite"/>
    </source>
</evidence>
<evidence type="ECO:0008006" key="10">
    <source>
        <dbReference type="Google" id="ProtNLM"/>
    </source>
</evidence>
<dbReference type="SUPFAM" id="SSF74924">
    <property type="entry name" value="Cap-Gly domain"/>
    <property type="match status" value="1"/>
</dbReference>
<proteinExistence type="inferred from homology"/>
<evidence type="ECO:0000256" key="2">
    <source>
        <dbReference type="ARBA" id="ARBA00022490"/>
    </source>
</evidence>
<feature type="domain" description="CAP-Gly" evidence="7">
    <location>
        <begin position="198"/>
        <end position="223"/>
    </location>
</feature>
<protein>
    <recommendedName>
        <fullName evidence="10">CAP-Gly domain-containing protein</fullName>
    </recommendedName>
</protein>
<feature type="compositionally biased region" description="Basic and acidic residues" evidence="5">
    <location>
        <begin position="247"/>
        <end position="267"/>
    </location>
</feature>
<dbReference type="Gene3D" id="3.10.20.90">
    <property type="entry name" value="Phosphatidylinositol 3-kinase Catalytic Subunit, Chain A, domain 1"/>
    <property type="match status" value="1"/>
</dbReference>
<feature type="region of interest" description="Disordered" evidence="5">
    <location>
        <begin position="1"/>
        <end position="25"/>
    </location>
</feature>
<dbReference type="GO" id="GO:0051010">
    <property type="term" value="F:microtubule plus-end binding"/>
    <property type="evidence" value="ECO:0007669"/>
    <property type="project" value="TreeGrafter"/>
</dbReference>
<dbReference type="InterPro" id="IPR000938">
    <property type="entry name" value="CAP-Gly_domain"/>
</dbReference>
<dbReference type="PANTHER" id="PTHR18916:SF85">
    <property type="entry name" value="TUBULIN-FOLDING COFACTOR B"/>
    <property type="match status" value="1"/>
</dbReference>
<feature type="domain" description="Ubiquitin-like" evidence="6">
    <location>
        <begin position="10"/>
        <end position="99"/>
    </location>
</feature>
<comment type="similarity">
    <text evidence="4">Belongs to the TBCB family.</text>
</comment>
<dbReference type="PROSITE" id="PS50053">
    <property type="entry name" value="UBIQUITIN_2"/>
    <property type="match status" value="1"/>
</dbReference>
<dbReference type="Gene3D" id="2.30.30.190">
    <property type="entry name" value="CAP Gly-rich-like domain"/>
    <property type="match status" value="1"/>
</dbReference>
<feature type="compositionally biased region" description="Acidic residues" evidence="5">
    <location>
        <begin position="233"/>
        <end position="246"/>
    </location>
</feature>
<comment type="subcellular location">
    <subcellularLocation>
        <location evidence="1">Cytoplasm</location>
    </subcellularLocation>
</comment>
<dbReference type="Pfam" id="PF01302">
    <property type="entry name" value="CAP_GLY"/>
    <property type="match status" value="1"/>
</dbReference>
<evidence type="ECO:0000313" key="8">
    <source>
        <dbReference type="EMBL" id="KAK5541264.1"/>
    </source>
</evidence>
<reference evidence="8 9" key="1">
    <citation type="submission" date="2023-06" db="EMBL/GenBank/DDBJ databases">
        <title>Black Yeasts Isolated from many extreme environments.</title>
        <authorList>
            <person name="Coleine C."/>
            <person name="Stajich J.E."/>
            <person name="Selbmann L."/>
        </authorList>
    </citation>
    <scope>NUCLEOTIDE SEQUENCE [LARGE SCALE GENOMIC DNA]</scope>
    <source>
        <strain evidence="8 9">CCFEE 5887</strain>
    </source>
</reference>
<comment type="caution">
    <text evidence="8">The sequence shown here is derived from an EMBL/GenBank/DDBJ whole genome shotgun (WGS) entry which is preliminary data.</text>
</comment>
<keyword evidence="3" id="KW-0143">Chaperone</keyword>
<evidence type="ECO:0000313" key="9">
    <source>
        <dbReference type="Proteomes" id="UP001345827"/>
    </source>
</evidence>
<dbReference type="PROSITE" id="PS50245">
    <property type="entry name" value="CAP_GLY_2"/>
    <property type="match status" value="1"/>
</dbReference>
<dbReference type="InterPro" id="IPR036859">
    <property type="entry name" value="CAP-Gly_dom_sf"/>
</dbReference>
<evidence type="ECO:0000259" key="7">
    <source>
        <dbReference type="PROSITE" id="PS50245"/>
    </source>
</evidence>
<organism evidence="8 9">
    <name type="scientific">Vermiconidia calcicola</name>
    <dbReference type="NCBI Taxonomy" id="1690605"/>
    <lineage>
        <taxon>Eukaryota</taxon>
        <taxon>Fungi</taxon>
        <taxon>Dikarya</taxon>
        <taxon>Ascomycota</taxon>
        <taxon>Pezizomycotina</taxon>
        <taxon>Dothideomycetes</taxon>
        <taxon>Dothideomycetidae</taxon>
        <taxon>Mycosphaerellales</taxon>
        <taxon>Extremaceae</taxon>
        <taxon>Vermiconidia</taxon>
    </lineage>
</organism>
<dbReference type="GO" id="GO:0035371">
    <property type="term" value="C:microtubule plus-end"/>
    <property type="evidence" value="ECO:0007669"/>
    <property type="project" value="TreeGrafter"/>
</dbReference>
<feature type="compositionally biased region" description="Acidic residues" evidence="5">
    <location>
        <begin position="278"/>
        <end position="288"/>
    </location>
</feature>
<gene>
    <name evidence="8" type="ORF">LTR25_003041</name>
</gene>
<dbReference type="GO" id="GO:0031122">
    <property type="term" value="P:cytoplasmic microtubule organization"/>
    <property type="evidence" value="ECO:0007669"/>
    <property type="project" value="TreeGrafter"/>
</dbReference>
<evidence type="ECO:0000256" key="1">
    <source>
        <dbReference type="ARBA" id="ARBA00004496"/>
    </source>
</evidence>